<comment type="caution">
    <text evidence="1">The sequence shown here is derived from an EMBL/GenBank/DDBJ whole genome shotgun (WGS) entry which is preliminary data.</text>
</comment>
<keyword evidence="2" id="KW-1185">Reference proteome</keyword>
<accession>A0ABT6DL26</accession>
<gene>
    <name evidence="1" type="ORF">NWE73_14435</name>
</gene>
<proteinExistence type="predicted"/>
<organism evidence="1 2">
    <name type="scientific">Bdellovibrio svalbardensis</name>
    <dbReference type="NCBI Taxonomy" id="2972972"/>
    <lineage>
        <taxon>Bacteria</taxon>
        <taxon>Pseudomonadati</taxon>
        <taxon>Bdellovibrionota</taxon>
        <taxon>Bdellovibrionia</taxon>
        <taxon>Bdellovibrionales</taxon>
        <taxon>Pseudobdellovibrionaceae</taxon>
        <taxon>Bdellovibrio</taxon>
    </lineage>
</organism>
<dbReference type="EMBL" id="JANRMI010000004">
    <property type="protein sequence ID" value="MDG0817574.1"/>
    <property type="molecule type" value="Genomic_DNA"/>
</dbReference>
<reference evidence="1" key="1">
    <citation type="submission" date="2022-08" db="EMBL/GenBank/DDBJ databases">
        <title>Novel Bdellovibrio Species Isolated from Svalbard: Designation Bdellovibrio svalbardensis.</title>
        <authorList>
            <person name="Mitchell R.J."/>
            <person name="Choi S.Y."/>
        </authorList>
    </citation>
    <scope>NUCLEOTIDE SEQUENCE</scope>
    <source>
        <strain evidence="1">PAP01</strain>
    </source>
</reference>
<dbReference type="NCBIfam" id="TIGR03643">
    <property type="entry name" value="TIGR03643 family protein"/>
    <property type="match status" value="1"/>
</dbReference>
<sequence length="101" mass="12275">MSISARNREKWSSLTADDKDRIVRMAWEDRTAFDAIKEQFQLTPNEVVKFMRTQLDEKAYKRWRRRANEQGHLKHEMQRPFVEGRFKCRRQRSDGSTKGWK</sequence>
<protein>
    <submittedName>
        <fullName evidence="1">TIGR03643 family protein</fullName>
    </submittedName>
</protein>
<dbReference type="Proteomes" id="UP001152321">
    <property type="component" value="Unassembled WGS sequence"/>
</dbReference>
<dbReference type="InterPro" id="IPR019882">
    <property type="entry name" value="CHP03643"/>
</dbReference>
<dbReference type="Pfam" id="PF10985">
    <property type="entry name" value="DUF2805"/>
    <property type="match status" value="1"/>
</dbReference>
<evidence type="ECO:0000313" key="2">
    <source>
        <dbReference type="Proteomes" id="UP001152321"/>
    </source>
</evidence>
<name>A0ABT6DL26_9BACT</name>
<evidence type="ECO:0000313" key="1">
    <source>
        <dbReference type="EMBL" id="MDG0817574.1"/>
    </source>
</evidence>
<dbReference type="RefSeq" id="WP_277579046.1">
    <property type="nucleotide sequence ID" value="NZ_JANRMI010000004.1"/>
</dbReference>